<accession>A0ABP7VS28</accession>
<evidence type="ECO:0000256" key="7">
    <source>
        <dbReference type="PIRNR" id="PIRNR004682"/>
    </source>
</evidence>
<evidence type="ECO:0000256" key="3">
    <source>
        <dbReference type="ARBA" id="ARBA00022723"/>
    </source>
</evidence>
<evidence type="ECO:0000256" key="2">
    <source>
        <dbReference type="ARBA" id="ARBA00022490"/>
    </source>
</evidence>
<keyword evidence="3" id="KW-0479">Metal-binding</keyword>
<dbReference type="InterPro" id="IPR023214">
    <property type="entry name" value="HAD_sf"/>
</dbReference>
<keyword evidence="2 7" id="KW-0963">Cytoplasm</keyword>
<organism evidence="8 9">
    <name type="scientific">Flavobacterium cheonanense</name>
    <dbReference type="NCBI Taxonomy" id="706183"/>
    <lineage>
        <taxon>Bacteria</taxon>
        <taxon>Pseudomonadati</taxon>
        <taxon>Bacteroidota</taxon>
        <taxon>Flavobacteriia</taxon>
        <taxon>Flavobacteriales</taxon>
        <taxon>Flavobacteriaceae</taxon>
        <taxon>Flavobacterium</taxon>
    </lineage>
</organism>
<reference evidence="9" key="1">
    <citation type="journal article" date="2019" name="Int. J. Syst. Evol. Microbiol.">
        <title>The Global Catalogue of Microorganisms (GCM) 10K type strain sequencing project: providing services to taxonomists for standard genome sequencing and annotation.</title>
        <authorList>
            <consortium name="The Broad Institute Genomics Platform"/>
            <consortium name="The Broad Institute Genome Sequencing Center for Infectious Disease"/>
            <person name="Wu L."/>
            <person name="Ma J."/>
        </authorList>
    </citation>
    <scope>NUCLEOTIDE SEQUENCE [LARGE SCALE GENOMIC DNA]</scope>
    <source>
        <strain evidence="9">JCM 17069</strain>
    </source>
</reference>
<dbReference type="InterPro" id="IPR036412">
    <property type="entry name" value="HAD-like_sf"/>
</dbReference>
<keyword evidence="9" id="KW-1185">Reference proteome</keyword>
<dbReference type="Pfam" id="PF13242">
    <property type="entry name" value="Hydrolase_like"/>
    <property type="match status" value="1"/>
</dbReference>
<comment type="caution">
    <text evidence="8">The sequence shown here is derived from an EMBL/GenBank/DDBJ whole genome shotgun (WGS) entry which is preliminary data.</text>
</comment>
<evidence type="ECO:0000256" key="6">
    <source>
        <dbReference type="ARBA" id="ARBA00031828"/>
    </source>
</evidence>
<evidence type="ECO:0000256" key="5">
    <source>
        <dbReference type="ARBA" id="ARBA00023277"/>
    </source>
</evidence>
<comment type="similarity">
    <text evidence="7">Belongs to the gmhB family.</text>
</comment>
<evidence type="ECO:0000256" key="1">
    <source>
        <dbReference type="ARBA" id="ARBA00004496"/>
    </source>
</evidence>
<dbReference type="NCBIfam" id="TIGR01656">
    <property type="entry name" value="Histidinol-ppas"/>
    <property type="match status" value="1"/>
</dbReference>
<dbReference type="Gene3D" id="3.40.50.1000">
    <property type="entry name" value="HAD superfamily/HAD-like"/>
    <property type="match status" value="1"/>
</dbReference>
<dbReference type="EMBL" id="BAABCT010000004">
    <property type="protein sequence ID" value="GAA4073210.1"/>
    <property type="molecule type" value="Genomic_DNA"/>
</dbReference>
<keyword evidence="5 7" id="KW-0119">Carbohydrate metabolism</keyword>
<evidence type="ECO:0000313" key="8">
    <source>
        <dbReference type="EMBL" id="GAA4073210.1"/>
    </source>
</evidence>
<dbReference type="InterPro" id="IPR006549">
    <property type="entry name" value="HAD-SF_hydro_IIIA"/>
</dbReference>
<comment type="subcellular location">
    <subcellularLocation>
        <location evidence="1 7">Cytoplasm</location>
    </subcellularLocation>
</comment>
<dbReference type="PANTHER" id="PTHR42891:SF1">
    <property type="entry name" value="D-GLYCERO-BETA-D-MANNO-HEPTOSE-1,7-BISPHOSPHATE 7-PHOSPHATASE"/>
    <property type="match status" value="1"/>
</dbReference>
<sequence>MKKILFIDRDGTIVKEAKAPDYVLDSFEELEFYPEVFRYLGKIVRKLDYEIVMVTNQDGLGTKALPTETFWNIHNKIIKAFENEGIVFSKVFIDDSYPEDKKPTRKPGIGMVTEYIDNPKYNLKKSFMIGDRLTDIEFAKNLGAKGIFINNDEALGATEINSKREELDAFIALQTTSWKKIYKFLNKTNRY</sequence>
<dbReference type="Proteomes" id="UP001500367">
    <property type="component" value="Unassembled WGS sequence"/>
</dbReference>
<dbReference type="InterPro" id="IPR006543">
    <property type="entry name" value="Histidinol-phos"/>
</dbReference>
<dbReference type="PIRSF" id="PIRSF004682">
    <property type="entry name" value="GmhB"/>
    <property type="match status" value="1"/>
</dbReference>
<dbReference type="RefSeq" id="WP_344816413.1">
    <property type="nucleotide sequence ID" value="NZ_BAABCT010000004.1"/>
</dbReference>
<evidence type="ECO:0000313" key="9">
    <source>
        <dbReference type="Proteomes" id="UP001500367"/>
    </source>
</evidence>
<evidence type="ECO:0000256" key="4">
    <source>
        <dbReference type="ARBA" id="ARBA00022801"/>
    </source>
</evidence>
<dbReference type="InterPro" id="IPR004446">
    <property type="entry name" value="Heptose_bisP_phosphatase"/>
</dbReference>
<name>A0ABP7VS28_9FLAO</name>
<dbReference type="NCBIfam" id="TIGR01261">
    <property type="entry name" value="hisB_Nterm"/>
    <property type="match status" value="1"/>
</dbReference>
<protein>
    <recommendedName>
        <fullName evidence="6 7">D,D-heptose 1,7-bisphosphate phosphatase</fullName>
        <ecNumber evidence="7">3.1.3.-</ecNumber>
    </recommendedName>
</protein>
<dbReference type="SUPFAM" id="SSF56784">
    <property type="entry name" value="HAD-like"/>
    <property type="match status" value="1"/>
</dbReference>
<proteinExistence type="inferred from homology"/>
<gene>
    <name evidence="8" type="ORF">GCM10022389_18330</name>
</gene>
<keyword evidence="4 7" id="KW-0378">Hydrolase</keyword>
<dbReference type="InterPro" id="IPR005954">
    <property type="entry name" value="HisB_N"/>
</dbReference>
<dbReference type="NCBIfam" id="TIGR01662">
    <property type="entry name" value="HAD-SF-IIIA"/>
    <property type="match status" value="1"/>
</dbReference>
<dbReference type="EC" id="3.1.3.-" evidence="7"/>
<dbReference type="PANTHER" id="PTHR42891">
    <property type="entry name" value="D-GLYCERO-BETA-D-MANNO-HEPTOSE-1,7-BISPHOSPHATE 7-PHOSPHATASE"/>
    <property type="match status" value="1"/>
</dbReference>